<dbReference type="GO" id="GO:0009103">
    <property type="term" value="P:lipopolysaccharide biosynthetic process"/>
    <property type="evidence" value="ECO:0007669"/>
    <property type="project" value="UniProtKB-ARBA"/>
</dbReference>
<keyword evidence="5 9" id="KW-0812">Transmembrane</keyword>
<evidence type="ECO:0000259" key="10">
    <source>
        <dbReference type="Pfam" id="PF13231"/>
    </source>
</evidence>
<organism evidence="11 12">
    <name type="scientific">Planctopirus hydrillae</name>
    <dbReference type="NCBI Taxonomy" id="1841610"/>
    <lineage>
        <taxon>Bacteria</taxon>
        <taxon>Pseudomonadati</taxon>
        <taxon>Planctomycetota</taxon>
        <taxon>Planctomycetia</taxon>
        <taxon>Planctomycetales</taxon>
        <taxon>Planctomycetaceae</taxon>
        <taxon>Planctopirus</taxon>
    </lineage>
</organism>
<dbReference type="EMBL" id="LYDR01000116">
    <property type="protein sequence ID" value="ODA30084.1"/>
    <property type="molecule type" value="Genomic_DNA"/>
</dbReference>
<comment type="subcellular location">
    <subcellularLocation>
        <location evidence="1">Cell membrane</location>
        <topology evidence="1">Multi-pass membrane protein</topology>
    </subcellularLocation>
</comment>
<evidence type="ECO:0000256" key="9">
    <source>
        <dbReference type="SAM" id="Phobius"/>
    </source>
</evidence>
<dbReference type="Proteomes" id="UP000094828">
    <property type="component" value="Unassembled WGS sequence"/>
</dbReference>
<feature type="transmembrane region" description="Helical" evidence="9">
    <location>
        <begin position="241"/>
        <end position="260"/>
    </location>
</feature>
<evidence type="ECO:0000313" key="12">
    <source>
        <dbReference type="Proteomes" id="UP000094828"/>
    </source>
</evidence>
<proteinExistence type="predicted"/>
<feature type="transmembrane region" description="Helical" evidence="9">
    <location>
        <begin position="212"/>
        <end position="229"/>
    </location>
</feature>
<feature type="region of interest" description="Disordered" evidence="8">
    <location>
        <begin position="1"/>
        <end position="21"/>
    </location>
</feature>
<dbReference type="STRING" id="1841610.A6X21_07065"/>
<comment type="caution">
    <text evidence="11">The sequence shown here is derived from an EMBL/GenBank/DDBJ whole genome shotgun (WGS) entry which is preliminary data.</text>
</comment>
<evidence type="ECO:0000256" key="8">
    <source>
        <dbReference type="SAM" id="MobiDB-lite"/>
    </source>
</evidence>
<dbReference type="RefSeq" id="WP_068849083.1">
    <property type="nucleotide sequence ID" value="NZ_LYDR01000116.1"/>
</dbReference>
<feature type="domain" description="Glycosyltransferase RgtA/B/C/D-like" evidence="10">
    <location>
        <begin position="90"/>
        <end position="231"/>
    </location>
</feature>
<dbReference type="PANTHER" id="PTHR33908">
    <property type="entry name" value="MANNOSYLTRANSFERASE YKCB-RELATED"/>
    <property type="match status" value="1"/>
</dbReference>
<dbReference type="AlphaFoldDB" id="A0A1C3EA46"/>
<dbReference type="PANTHER" id="PTHR33908:SF11">
    <property type="entry name" value="MEMBRANE PROTEIN"/>
    <property type="match status" value="1"/>
</dbReference>
<evidence type="ECO:0000256" key="5">
    <source>
        <dbReference type="ARBA" id="ARBA00022692"/>
    </source>
</evidence>
<dbReference type="GO" id="GO:0005886">
    <property type="term" value="C:plasma membrane"/>
    <property type="evidence" value="ECO:0007669"/>
    <property type="project" value="UniProtKB-SubCell"/>
</dbReference>
<feature type="transmembrane region" description="Helical" evidence="9">
    <location>
        <begin position="328"/>
        <end position="357"/>
    </location>
</feature>
<gene>
    <name evidence="11" type="ORF">A6X21_07065</name>
</gene>
<evidence type="ECO:0000256" key="3">
    <source>
        <dbReference type="ARBA" id="ARBA00022676"/>
    </source>
</evidence>
<feature type="transmembrane region" description="Helical" evidence="9">
    <location>
        <begin position="110"/>
        <end position="130"/>
    </location>
</feature>
<protein>
    <recommendedName>
        <fullName evidence="10">Glycosyltransferase RgtA/B/C/D-like domain-containing protein</fullName>
    </recommendedName>
</protein>
<evidence type="ECO:0000256" key="1">
    <source>
        <dbReference type="ARBA" id="ARBA00004651"/>
    </source>
</evidence>
<keyword evidence="6 9" id="KW-1133">Transmembrane helix</keyword>
<evidence type="ECO:0000256" key="2">
    <source>
        <dbReference type="ARBA" id="ARBA00022475"/>
    </source>
</evidence>
<reference evidence="11 12" key="1">
    <citation type="submission" date="2016-05" db="EMBL/GenBank/DDBJ databases">
        <title>Genomic and physiological characterization of Planctopirus sp. isolated from fresh water lake.</title>
        <authorList>
            <person name="Subhash Y."/>
            <person name="Ramana C."/>
        </authorList>
    </citation>
    <scope>NUCLEOTIDE SEQUENCE [LARGE SCALE GENOMIC DNA]</scope>
    <source>
        <strain evidence="11 12">JC280</strain>
    </source>
</reference>
<feature type="transmembrane region" description="Helical" evidence="9">
    <location>
        <begin position="35"/>
        <end position="52"/>
    </location>
</feature>
<evidence type="ECO:0000256" key="4">
    <source>
        <dbReference type="ARBA" id="ARBA00022679"/>
    </source>
</evidence>
<keyword evidence="12" id="KW-1185">Reference proteome</keyword>
<feature type="transmembrane region" description="Helical" evidence="9">
    <location>
        <begin position="377"/>
        <end position="399"/>
    </location>
</feature>
<accession>A0A1C3EA46</accession>
<dbReference type="OrthoDB" id="207747at2"/>
<dbReference type="GO" id="GO:0016763">
    <property type="term" value="F:pentosyltransferase activity"/>
    <property type="evidence" value="ECO:0007669"/>
    <property type="project" value="TreeGrafter"/>
</dbReference>
<dbReference type="InterPro" id="IPR050297">
    <property type="entry name" value="LipidA_mod_glycosyltrf_83"/>
</dbReference>
<keyword evidence="7 9" id="KW-0472">Membrane</keyword>
<dbReference type="InterPro" id="IPR038731">
    <property type="entry name" value="RgtA/B/C-like"/>
</dbReference>
<evidence type="ECO:0000313" key="11">
    <source>
        <dbReference type="EMBL" id="ODA30084.1"/>
    </source>
</evidence>
<name>A0A1C3EA46_9PLAN</name>
<keyword evidence="3" id="KW-0328">Glycosyltransferase</keyword>
<sequence>MNPRQDSKPAKRPVRSAGDKPAPGVLSKLAQLTPAFWLVIGLATLIRCWGIWNQSVEHFDEGVYASNIWFGPDQGYEYPARFFYAPPLWPLVLEWTQLIGAMLGLGHPGWLVMLPGILCGIALCGVIYSFGKEFFCEQVGLIAGLMAACSDLLASYSRTGLTDIPVTLCMLLAVRAMIRSLTASAQTNFPWGSIFAAGGWTALGWSIKYSGWLPLAILLAAEFAGWILKCHVLPAARVQKMTVSICAIAAVLWLPVLWGLQATGGYAAVSANHAQYVTGQGHWFTQFQNQWETIRHYSTYFSLALLGSSIVAAGYFRVGGLTLLHCNWLMLFCVLALGTGDLTIWMIGGFIGAYWGLMQPKFAAVESEIPEIRMTQVVAPIEVQRIAVLFLLTWMTGLLLSIPMYRSYPRLLTPILPPAFLLFSYGYHRYIVTRTNIYLNQGVLIGKMLVRTKQLLVLAPLLLLGSFSPLLKKQEFPFHAWQNRTSMLETSRTFLQTVRRQTPSGKPAIIYVYGEPAIFWQLRAQGFVLTGPVQDLRFIERDSPAEVWLVVGPHARRNSQFLEAWKQSGMLFTKENELSVHVSDIVRRDDESRDETAIFELYRLHPPGSKP</sequence>
<keyword evidence="4" id="KW-0808">Transferase</keyword>
<evidence type="ECO:0000256" key="7">
    <source>
        <dbReference type="ARBA" id="ARBA00023136"/>
    </source>
</evidence>
<feature type="transmembrane region" description="Helical" evidence="9">
    <location>
        <begin position="297"/>
        <end position="316"/>
    </location>
</feature>
<dbReference type="Pfam" id="PF13231">
    <property type="entry name" value="PMT_2"/>
    <property type="match status" value="1"/>
</dbReference>
<keyword evidence="2" id="KW-1003">Cell membrane</keyword>
<evidence type="ECO:0000256" key="6">
    <source>
        <dbReference type="ARBA" id="ARBA00022989"/>
    </source>
</evidence>